<sequence length="481" mass="50803">MSAVVGGLRRAVSRVVPSVQASSALPTLVGQPTHESHPELLAPGELAPGIQASEFAARRASLAARMPLGSCALVPATAVAYMTGVIPYPYRQDADFLYLTGITQPGAVALITAGQGDMVLFVTDPDETRERWDGARCSAAAATDVFGAVAAYPMSELPRQLPRMLGSSSAVYYDAGRHASSELRALSTAELGVREGALRALRTLTHAARWRKSPGELALMARSSALAEAGLLRAMRQSGAPGVGEHHLAAGFERDCRWGGAARMAYPPVVASGADACTIHYSRNDKALAPGSALLFDGGCELHGYCSDVTRTWPVGGRFSPAQRDVYQVVHGVQQQLLEWCRPGATLRQLHEQSVRLLAEGVSDLGLLPGRSAGVIAQGAIRAFYPHSVGHWLGLDTHDVPGVAHDTPLQPGVTLTVEPGLYISDQERYGALAGIGVRIEDVVQINDSPGCSVLSRSVPTDADSIEEFIARGRGEGEPELP</sequence>
<dbReference type="SMART" id="SM01011">
    <property type="entry name" value="AMP_N"/>
    <property type="match status" value="1"/>
</dbReference>
<dbReference type="Pfam" id="PF00557">
    <property type="entry name" value="Peptidase_M24"/>
    <property type="match status" value="1"/>
</dbReference>
<dbReference type="GO" id="GO:0006508">
    <property type="term" value="P:proteolysis"/>
    <property type="evidence" value="ECO:0007669"/>
    <property type="project" value="TreeGrafter"/>
</dbReference>
<dbReference type="Gene3D" id="3.40.350.10">
    <property type="entry name" value="Creatinase/prolidase N-terminal domain"/>
    <property type="match status" value="1"/>
</dbReference>
<organism evidence="7">
    <name type="scientific">Auxenochlorella protothecoides</name>
    <name type="common">Green microalga</name>
    <name type="synonym">Chlorella protothecoides</name>
    <dbReference type="NCBI Taxonomy" id="3075"/>
    <lineage>
        <taxon>Eukaryota</taxon>
        <taxon>Viridiplantae</taxon>
        <taxon>Chlorophyta</taxon>
        <taxon>core chlorophytes</taxon>
        <taxon>Trebouxiophyceae</taxon>
        <taxon>Chlorellales</taxon>
        <taxon>Chlorellaceae</taxon>
        <taxon>Auxenochlorella</taxon>
    </lineage>
</organism>
<protein>
    <recommendedName>
        <fullName evidence="6">Aminopeptidase P N-terminal domain-containing protein</fullName>
    </recommendedName>
</protein>
<evidence type="ECO:0000256" key="4">
    <source>
        <dbReference type="ARBA" id="ARBA00022801"/>
    </source>
</evidence>
<dbReference type="AlphaFoldDB" id="A0A1D1ZNF1"/>
<keyword evidence="5" id="KW-0464">Manganese</keyword>
<dbReference type="Pfam" id="PF05195">
    <property type="entry name" value="AMP_N"/>
    <property type="match status" value="1"/>
</dbReference>
<comment type="cofactor">
    <cofactor evidence="1">
        <name>Mn(2+)</name>
        <dbReference type="ChEBI" id="CHEBI:29035"/>
    </cofactor>
</comment>
<evidence type="ECO:0000259" key="6">
    <source>
        <dbReference type="SMART" id="SM01011"/>
    </source>
</evidence>
<dbReference type="InterPro" id="IPR029149">
    <property type="entry name" value="Creatin/AminoP/Spt16_N"/>
</dbReference>
<dbReference type="InterPro" id="IPR036005">
    <property type="entry name" value="Creatinase/aminopeptidase-like"/>
</dbReference>
<keyword evidence="4" id="KW-0378">Hydrolase</keyword>
<feature type="domain" description="Aminopeptidase P N-terminal" evidence="6">
    <location>
        <begin position="50"/>
        <end position="182"/>
    </location>
</feature>
<accession>A0A1D1ZNF1</accession>
<dbReference type="GO" id="GO:0070006">
    <property type="term" value="F:metalloaminopeptidase activity"/>
    <property type="evidence" value="ECO:0007669"/>
    <property type="project" value="InterPro"/>
</dbReference>
<dbReference type="GO" id="GO:0005739">
    <property type="term" value="C:mitochondrion"/>
    <property type="evidence" value="ECO:0007669"/>
    <property type="project" value="TreeGrafter"/>
</dbReference>
<proteinExistence type="inferred from homology"/>
<gene>
    <name evidence="7" type="ORF">g.4818</name>
</gene>
<evidence type="ECO:0000256" key="1">
    <source>
        <dbReference type="ARBA" id="ARBA00001936"/>
    </source>
</evidence>
<dbReference type="SUPFAM" id="SSF53092">
    <property type="entry name" value="Creatinase/prolidase N-terminal domain"/>
    <property type="match status" value="1"/>
</dbReference>
<evidence type="ECO:0000256" key="5">
    <source>
        <dbReference type="ARBA" id="ARBA00023211"/>
    </source>
</evidence>
<evidence type="ECO:0000313" key="7">
    <source>
        <dbReference type="EMBL" id="JAT68381.1"/>
    </source>
</evidence>
<dbReference type="PANTHER" id="PTHR43226:SF4">
    <property type="entry name" value="XAA-PRO AMINOPEPTIDASE 3"/>
    <property type="match status" value="1"/>
</dbReference>
<evidence type="ECO:0000256" key="3">
    <source>
        <dbReference type="ARBA" id="ARBA00022723"/>
    </source>
</evidence>
<dbReference type="PANTHER" id="PTHR43226">
    <property type="entry name" value="XAA-PRO AMINOPEPTIDASE 3"/>
    <property type="match status" value="1"/>
</dbReference>
<dbReference type="InterPro" id="IPR052433">
    <property type="entry name" value="X-Pro_dipept-like"/>
</dbReference>
<comment type="similarity">
    <text evidence="2">Belongs to the peptidase M24B family.</text>
</comment>
<dbReference type="EMBL" id="GDKF01010241">
    <property type="protein sequence ID" value="JAT68381.1"/>
    <property type="molecule type" value="Transcribed_RNA"/>
</dbReference>
<dbReference type="Gene3D" id="3.90.230.10">
    <property type="entry name" value="Creatinase/methionine aminopeptidase superfamily"/>
    <property type="match status" value="1"/>
</dbReference>
<name>A0A1D1ZNF1_AUXPR</name>
<dbReference type="CDD" id="cd01087">
    <property type="entry name" value="Prolidase"/>
    <property type="match status" value="1"/>
</dbReference>
<dbReference type="GO" id="GO:0030145">
    <property type="term" value="F:manganese ion binding"/>
    <property type="evidence" value="ECO:0007669"/>
    <property type="project" value="InterPro"/>
</dbReference>
<dbReference type="InterPro" id="IPR007865">
    <property type="entry name" value="Aminopep_P_N"/>
</dbReference>
<evidence type="ECO:0000256" key="2">
    <source>
        <dbReference type="ARBA" id="ARBA00008766"/>
    </source>
</evidence>
<reference evidence="7" key="1">
    <citation type="submission" date="2015-08" db="EMBL/GenBank/DDBJ databases">
        <authorList>
            <person name="Babu N.S."/>
            <person name="Beckwith C.J."/>
            <person name="Beseler K.G."/>
            <person name="Brison A."/>
            <person name="Carone J.V."/>
            <person name="Caskin T.P."/>
            <person name="Diamond M."/>
            <person name="Durham M.E."/>
            <person name="Foxe J.M."/>
            <person name="Go M."/>
            <person name="Henderson B.A."/>
            <person name="Jones I.B."/>
            <person name="McGettigan J.A."/>
            <person name="Micheletti S.J."/>
            <person name="Nasrallah M.E."/>
            <person name="Ortiz D."/>
            <person name="Piller C.R."/>
            <person name="Privatt S.R."/>
            <person name="Schneider S.L."/>
            <person name="Sharp S."/>
            <person name="Smith T.C."/>
            <person name="Stanton J.D."/>
            <person name="Ullery H.E."/>
            <person name="Wilson R.J."/>
            <person name="Serrano M.G."/>
            <person name="Buck G."/>
            <person name="Lee V."/>
            <person name="Wang Y."/>
            <person name="Carvalho R."/>
            <person name="Voegtly L."/>
            <person name="Shi R."/>
            <person name="Duckworth R."/>
            <person name="Johnson A."/>
            <person name="Loviza R."/>
            <person name="Walstead R."/>
            <person name="Shah Z."/>
            <person name="Kiflezghi M."/>
            <person name="Wade K."/>
            <person name="Ball S.L."/>
            <person name="Bradley K.W."/>
            <person name="Asai D.J."/>
            <person name="Bowman C.A."/>
            <person name="Russell D.A."/>
            <person name="Pope W.H."/>
            <person name="Jacobs-Sera D."/>
            <person name="Hendrix R.W."/>
            <person name="Hatfull G.F."/>
        </authorList>
    </citation>
    <scope>NUCLEOTIDE SEQUENCE</scope>
</reference>
<keyword evidence="3" id="KW-0479">Metal-binding</keyword>
<dbReference type="SUPFAM" id="SSF55920">
    <property type="entry name" value="Creatinase/aminopeptidase"/>
    <property type="match status" value="1"/>
</dbReference>
<dbReference type="InterPro" id="IPR000994">
    <property type="entry name" value="Pept_M24"/>
</dbReference>